<reference evidence="1" key="1">
    <citation type="journal article" date="2023" name="Genome Biol. Evol.">
        <title>Long-read-based Genome Assembly of Drosophila gunungcola Reveals Fewer Chemosensory Genes in Flower-breeding Species.</title>
        <authorList>
            <person name="Negi A."/>
            <person name="Liao B.Y."/>
            <person name="Yeh S.D."/>
        </authorList>
    </citation>
    <scope>NUCLEOTIDE SEQUENCE</scope>
    <source>
        <strain evidence="1">Sukarami</strain>
    </source>
</reference>
<comment type="caution">
    <text evidence="1">The sequence shown here is derived from an EMBL/GenBank/DDBJ whole genome shotgun (WGS) entry which is preliminary data.</text>
</comment>
<keyword evidence="2" id="KW-1185">Reference proteome</keyword>
<accession>A0A9P9YSG8</accession>
<protein>
    <submittedName>
        <fullName evidence="1">Uncharacterized protein</fullName>
    </submittedName>
</protein>
<organism evidence="1 2">
    <name type="scientific">Drosophila gunungcola</name>
    <name type="common">fruit fly</name>
    <dbReference type="NCBI Taxonomy" id="103775"/>
    <lineage>
        <taxon>Eukaryota</taxon>
        <taxon>Metazoa</taxon>
        <taxon>Ecdysozoa</taxon>
        <taxon>Arthropoda</taxon>
        <taxon>Hexapoda</taxon>
        <taxon>Insecta</taxon>
        <taxon>Pterygota</taxon>
        <taxon>Neoptera</taxon>
        <taxon>Endopterygota</taxon>
        <taxon>Diptera</taxon>
        <taxon>Brachycera</taxon>
        <taxon>Muscomorpha</taxon>
        <taxon>Ephydroidea</taxon>
        <taxon>Drosophilidae</taxon>
        <taxon>Drosophila</taxon>
        <taxon>Sophophora</taxon>
    </lineage>
</organism>
<gene>
    <name evidence="1" type="ORF">M5D96_003373</name>
</gene>
<dbReference type="Proteomes" id="UP001059596">
    <property type="component" value="Unassembled WGS sequence"/>
</dbReference>
<evidence type="ECO:0000313" key="2">
    <source>
        <dbReference type="Proteomes" id="UP001059596"/>
    </source>
</evidence>
<name>A0A9P9YSG8_9MUSC</name>
<sequence>MPQTPVAVAVLPAQKATSAAETKASKSGGRVLLVAAANAKSFPTPDA</sequence>
<proteinExistence type="predicted"/>
<evidence type="ECO:0000313" key="1">
    <source>
        <dbReference type="EMBL" id="KAI8042073.1"/>
    </source>
</evidence>
<dbReference type="EMBL" id="JAMKOV010000002">
    <property type="protein sequence ID" value="KAI8042073.1"/>
    <property type="molecule type" value="Genomic_DNA"/>
</dbReference>
<dbReference type="AlphaFoldDB" id="A0A9P9YSG8"/>